<feature type="transmembrane region" description="Helical" evidence="7">
    <location>
        <begin position="564"/>
        <end position="582"/>
    </location>
</feature>
<evidence type="ECO:0000256" key="5">
    <source>
        <dbReference type="ARBA" id="ARBA00023136"/>
    </source>
</evidence>
<feature type="compositionally biased region" description="Low complexity" evidence="6">
    <location>
        <begin position="53"/>
        <end position="70"/>
    </location>
</feature>
<dbReference type="InterPro" id="IPR020846">
    <property type="entry name" value="MFS_dom"/>
</dbReference>
<dbReference type="Pfam" id="PF07690">
    <property type="entry name" value="MFS_1"/>
    <property type="match status" value="2"/>
</dbReference>
<feature type="transmembrane region" description="Helical" evidence="7">
    <location>
        <begin position="449"/>
        <end position="470"/>
    </location>
</feature>
<evidence type="ECO:0000256" key="3">
    <source>
        <dbReference type="ARBA" id="ARBA00022692"/>
    </source>
</evidence>
<dbReference type="PANTHER" id="PTHR23501:SF102">
    <property type="entry name" value="DRUG TRANSPORTER, PUTATIVE (AFU_ORTHOLOGUE AFUA_3G08530)-RELATED"/>
    <property type="match status" value="1"/>
</dbReference>
<evidence type="ECO:0000256" key="1">
    <source>
        <dbReference type="ARBA" id="ARBA00004141"/>
    </source>
</evidence>
<accession>A0A167XZB2</accession>
<dbReference type="InterPro" id="IPR011701">
    <property type="entry name" value="MFS"/>
</dbReference>
<dbReference type="AlphaFoldDB" id="A0A167XZB2"/>
<feature type="transmembrane region" description="Helical" evidence="7">
    <location>
        <begin position="210"/>
        <end position="232"/>
    </location>
</feature>
<evidence type="ECO:0000256" key="6">
    <source>
        <dbReference type="SAM" id="MobiDB-lite"/>
    </source>
</evidence>
<dbReference type="OrthoDB" id="10021397at2759"/>
<feature type="transmembrane region" description="Helical" evidence="7">
    <location>
        <begin position="482"/>
        <end position="505"/>
    </location>
</feature>
<feature type="transmembrane region" description="Helical" evidence="7">
    <location>
        <begin position="307"/>
        <end position="326"/>
    </location>
</feature>
<feature type="region of interest" description="Disordered" evidence="6">
    <location>
        <begin position="1"/>
        <end position="75"/>
    </location>
</feature>
<feature type="transmembrane region" description="Helical" evidence="7">
    <location>
        <begin position="373"/>
        <end position="398"/>
    </location>
</feature>
<proteinExistence type="inferred from homology"/>
<organism evidence="9 10">
    <name type="scientific">Niveomyces insectorum RCEF 264</name>
    <dbReference type="NCBI Taxonomy" id="1081102"/>
    <lineage>
        <taxon>Eukaryota</taxon>
        <taxon>Fungi</taxon>
        <taxon>Dikarya</taxon>
        <taxon>Ascomycota</taxon>
        <taxon>Pezizomycotina</taxon>
        <taxon>Sordariomycetes</taxon>
        <taxon>Hypocreomycetidae</taxon>
        <taxon>Hypocreales</taxon>
        <taxon>Cordycipitaceae</taxon>
        <taxon>Niveomyces</taxon>
    </lineage>
</organism>
<feature type="transmembrane region" description="Helical" evidence="7">
    <location>
        <begin position="121"/>
        <end position="140"/>
    </location>
</feature>
<reference evidence="9 10" key="1">
    <citation type="journal article" date="2016" name="Genome Biol. Evol.">
        <title>Divergent and convergent evolution of fungal pathogenicity.</title>
        <authorList>
            <person name="Shang Y."/>
            <person name="Xiao G."/>
            <person name="Zheng P."/>
            <person name="Cen K."/>
            <person name="Zhan S."/>
            <person name="Wang C."/>
        </authorList>
    </citation>
    <scope>NUCLEOTIDE SEQUENCE [LARGE SCALE GENOMIC DNA]</scope>
    <source>
        <strain evidence="9 10">RCEF 264</strain>
    </source>
</reference>
<feature type="transmembrane region" description="Helical" evidence="7">
    <location>
        <begin position="84"/>
        <end position="109"/>
    </location>
</feature>
<dbReference type="InterPro" id="IPR036259">
    <property type="entry name" value="MFS_trans_sf"/>
</dbReference>
<dbReference type="Proteomes" id="UP000076874">
    <property type="component" value="Unassembled WGS sequence"/>
</dbReference>
<name>A0A167XZB2_9HYPO</name>
<keyword evidence="5 7" id="KW-0472">Membrane</keyword>
<dbReference type="GO" id="GO:0022857">
    <property type="term" value="F:transmembrane transporter activity"/>
    <property type="evidence" value="ECO:0007669"/>
    <property type="project" value="InterPro"/>
</dbReference>
<feature type="transmembrane region" description="Helical" evidence="7">
    <location>
        <begin position="244"/>
        <end position="263"/>
    </location>
</feature>
<dbReference type="CDD" id="cd17502">
    <property type="entry name" value="MFS_Azr1_MDR_like"/>
    <property type="match status" value="1"/>
</dbReference>
<protein>
    <submittedName>
        <fullName evidence="9">Major facilitator superfamily transporter</fullName>
    </submittedName>
</protein>
<feature type="transmembrane region" description="Helical" evidence="7">
    <location>
        <begin position="410"/>
        <end position="429"/>
    </location>
</feature>
<dbReference type="PROSITE" id="PS50850">
    <property type="entry name" value="MFS"/>
    <property type="match status" value="1"/>
</dbReference>
<keyword evidence="3 7" id="KW-0812">Transmembrane</keyword>
<dbReference type="PRINTS" id="PR01036">
    <property type="entry name" value="TCRTETB"/>
</dbReference>
<feature type="transmembrane region" description="Helical" evidence="7">
    <location>
        <begin position="177"/>
        <end position="198"/>
    </location>
</feature>
<keyword evidence="4 7" id="KW-1133">Transmembrane helix</keyword>
<comment type="subcellular location">
    <subcellularLocation>
        <location evidence="1">Membrane</location>
        <topology evidence="1">Multi-pass membrane protein</topology>
    </subcellularLocation>
</comment>
<feature type="transmembrane region" description="Helical" evidence="7">
    <location>
        <begin position="152"/>
        <end position="171"/>
    </location>
</feature>
<evidence type="ECO:0000313" key="9">
    <source>
        <dbReference type="EMBL" id="OAA65615.1"/>
    </source>
</evidence>
<comment type="caution">
    <text evidence="9">The sequence shown here is derived from an EMBL/GenBank/DDBJ whole genome shotgun (WGS) entry which is preliminary data.</text>
</comment>
<dbReference type="PANTHER" id="PTHR23501">
    <property type="entry name" value="MAJOR FACILITATOR SUPERFAMILY"/>
    <property type="match status" value="1"/>
</dbReference>
<evidence type="ECO:0000313" key="10">
    <source>
        <dbReference type="Proteomes" id="UP000076874"/>
    </source>
</evidence>
<feature type="transmembrane region" description="Helical" evidence="7">
    <location>
        <begin position="275"/>
        <end position="295"/>
    </location>
</feature>
<comment type="similarity">
    <text evidence="2">Belongs to the major facilitator superfamily. TCR/Tet family.</text>
</comment>
<evidence type="ECO:0000256" key="4">
    <source>
        <dbReference type="ARBA" id="ARBA00022989"/>
    </source>
</evidence>
<dbReference type="Gene3D" id="1.20.1720.10">
    <property type="entry name" value="Multidrug resistance protein D"/>
    <property type="match status" value="1"/>
</dbReference>
<dbReference type="Gene3D" id="1.20.1250.20">
    <property type="entry name" value="MFS general substrate transporter like domains"/>
    <property type="match status" value="1"/>
</dbReference>
<dbReference type="SUPFAM" id="SSF103473">
    <property type="entry name" value="MFS general substrate transporter"/>
    <property type="match status" value="2"/>
</dbReference>
<evidence type="ECO:0000256" key="2">
    <source>
        <dbReference type="ARBA" id="ARBA00007520"/>
    </source>
</evidence>
<feature type="domain" description="Major facilitator superfamily (MFS) profile" evidence="8">
    <location>
        <begin position="87"/>
        <end position="550"/>
    </location>
</feature>
<dbReference type="GO" id="GO:0005886">
    <property type="term" value="C:plasma membrane"/>
    <property type="evidence" value="ECO:0007669"/>
    <property type="project" value="TreeGrafter"/>
</dbReference>
<dbReference type="FunFam" id="1.20.1720.10:FF:000014">
    <property type="entry name" value="MFS drug transporter, putative"/>
    <property type="match status" value="1"/>
</dbReference>
<evidence type="ECO:0000259" key="8">
    <source>
        <dbReference type="PROSITE" id="PS50850"/>
    </source>
</evidence>
<evidence type="ECO:0000256" key="7">
    <source>
        <dbReference type="SAM" id="Phobius"/>
    </source>
</evidence>
<sequence>MAEPSVSRPASLPGDGDRDATNTSVRTAAAPTEDDEKAPSPTGHDSSTPPPAAEGDAAAAVTAGQPAGATSPPPAETELTTMRIFLIMTALCMSVFLAALDMTIVTTALPTIAAHFGTSAGFVWVGSAFMLASAATTASWGKASDVWGRKPVLLTASAVFFLGCALAGGAHNLPMLIAGRAVQGAGAGGLLTLSNIIIGDLFSARERGKYYGMVGMVWATASALGPVVGGALTSSVTWRWCFYINLPISGTAFAIIVLLLHLPTPKTPLLAGLRVIDWLGTLAVTGGTLMLLMGLQFGGSSYPWRSATVICLIVSGVVALVLFGLIEHYVATYPVVPTHLYASRSNLAVLLVCLFHGLAFTQVNYFLPIYFQALLGATPLISGVWLLATCLPTALCAAGSGVYLRKTGRFHDPIVLGFVLSVLGAGLLYDLPHDLDGPPSRASAWARLIMFQVIVGGGIGMLFQPPLVALQSNVPPQNNASATASFSLMRSMASAISVVAGSAAFDNKMTAQFQAILAAVGGDTATATALTGNQAQANLMLVDTLPAAARGPVRGAQYTALQQIWIQTVCFSAAGLVACFFIRRKPLRQTHETVQTGIEGEKARRRIALERRAAKKAAKKEQKQGDEV</sequence>
<keyword evidence="10" id="KW-1185">Reference proteome</keyword>
<feature type="transmembrane region" description="Helical" evidence="7">
    <location>
        <begin position="347"/>
        <end position="367"/>
    </location>
</feature>
<dbReference type="EMBL" id="AZHD01000003">
    <property type="protein sequence ID" value="OAA65615.1"/>
    <property type="molecule type" value="Genomic_DNA"/>
</dbReference>
<gene>
    <name evidence="9" type="ORF">SPI_02402</name>
</gene>